<organism evidence="2 3">
    <name type="scientific">Candidatus Falkowbacteria bacterium HGW-Falkowbacteria-2</name>
    <dbReference type="NCBI Taxonomy" id="2013769"/>
    <lineage>
        <taxon>Bacteria</taxon>
        <taxon>Candidatus Falkowiibacteriota</taxon>
    </lineage>
</organism>
<feature type="transmembrane region" description="Helical" evidence="1">
    <location>
        <begin position="147"/>
        <end position="171"/>
    </location>
</feature>
<accession>A0A2N2DX08</accession>
<feature type="transmembrane region" description="Helical" evidence="1">
    <location>
        <begin position="123"/>
        <end position="141"/>
    </location>
</feature>
<proteinExistence type="predicted"/>
<sequence length="181" mass="19475">MQRKNVIGVFIAVALLLMIPLLAMQFNSGFVWSLGDFIIAGILLLGAGLTYEFVSSRSKSIIYRFAVAGAIGSSLFLIWANLAVGLIGNENNPANVLFYLVIMVGIVGAILSRLKSRGMARTMFAMATTQVLVPVVAFLIWRPEFNAGVVQVFGVTVFFAFLFSASGLLFLQASTADPVKS</sequence>
<feature type="transmembrane region" description="Helical" evidence="1">
    <location>
        <begin position="61"/>
        <end position="82"/>
    </location>
</feature>
<comment type="caution">
    <text evidence="2">The sequence shown here is derived from an EMBL/GenBank/DDBJ whole genome shotgun (WGS) entry which is preliminary data.</text>
</comment>
<dbReference type="EMBL" id="PHAH01000059">
    <property type="protein sequence ID" value="PKM87007.1"/>
    <property type="molecule type" value="Genomic_DNA"/>
</dbReference>
<reference evidence="2 3" key="1">
    <citation type="journal article" date="2017" name="ISME J.">
        <title>Potential for microbial H2 and metal transformations associated with novel bacteria and archaea in deep terrestrial subsurface sediments.</title>
        <authorList>
            <person name="Hernsdorf A.W."/>
            <person name="Amano Y."/>
            <person name="Miyakawa K."/>
            <person name="Ise K."/>
            <person name="Suzuki Y."/>
            <person name="Anantharaman K."/>
            <person name="Probst A."/>
            <person name="Burstein D."/>
            <person name="Thomas B.C."/>
            <person name="Banfield J.F."/>
        </authorList>
    </citation>
    <scope>NUCLEOTIDE SEQUENCE [LARGE SCALE GENOMIC DNA]</scope>
    <source>
        <strain evidence="2">HGW-Falkowbacteria-2</strain>
    </source>
</reference>
<keyword evidence="1" id="KW-1133">Transmembrane helix</keyword>
<evidence type="ECO:0000256" key="1">
    <source>
        <dbReference type="SAM" id="Phobius"/>
    </source>
</evidence>
<feature type="transmembrane region" description="Helical" evidence="1">
    <location>
        <begin position="94"/>
        <end position="111"/>
    </location>
</feature>
<protein>
    <submittedName>
        <fullName evidence="2">Uncharacterized protein</fullName>
    </submittedName>
</protein>
<evidence type="ECO:0000313" key="3">
    <source>
        <dbReference type="Proteomes" id="UP000233325"/>
    </source>
</evidence>
<keyword evidence="1" id="KW-0472">Membrane</keyword>
<gene>
    <name evidence="2" type="ORF">CVU83_03505</name>
</gene>
<evidence type="ECO:0000313" key="2">
    <source>
        <dbReference type="EMBL" id="PKM87007.1"/>
    </source>
</evidence>
<name>A0A2N2DX08_9BACT</name>
<keyword evidence="1" id="KW-0812">Transmembrane</keyword>
<dbReference type="AlphaFoldDB" id="A0A2N2DX08"/>
<feature type="transmembrane region" description="Helical" evidence="1">
    <location>
        <begin position="30"/>
        <end position="49"/>
    </location>
</feature>
<feature type="transmembrane region" description="Helical" evidence="1">
    <location>
        <begin position="7"/>
        <end position="24"/>
    </location>
</feature>
<dbReference type="Proteomes" id="UP000233325">
    <property type="component" value="Unassembled WGS sequence"/>
</dbReference>